<evidence type="ECO:0000256" key="5">
    <source>
        <dbReference type="SAM" id="MobiDB-lite"/>
    </source>
</evidence>
<dbReference type="PANTHER" id="PTHR31817">
    <property type="match status" value="1"/>
</dbReference>
<feature type="region of interest" description="Disordered" evidence="5">
    <location>
        <begin position="1"/>
        <end position="60"/>
    </location>
</feature>
<feature type="compositionally biased region" description="Basic residues" evidence="5">
    <location>
        <begin position="338"/>
        <end position="347"/>
    </location>
</feature>
<keyword evidence="3" id="KW-0378">Hydrolase</keyword>
<dbReference type="PANTHER" id="PTHR31817:SF0">
    <property type="entry name" value="CHROMOSOME UNDETERMINED SCAFFOLD_67, WHOLE GENOME SHOTGUN SEQUENCE"/>
    <property type="match status" value="1"/>
</dbReference>
<evidence type="ECO:0000313" key="6">
    <source>
        <dbReference type="EMBL" id="CAD9080110.1"/>
    </source>
</evidence>
<feature type="compositionally biased region" description="Polar residues" evidence="5">
    <location>
        <begin position="232"/>
        <end position="243"/>
    </location>
</feature>
<dbReference type="GO" id="GO:0006508">
    <property type="term" value="P:proteolysis"/>
    <property type="evidence" value="ECO:0007669"/>
    <property type="project" value="UniProtKB-KW"/>
</dbReference>
<dbReference type="EMBL" id="HBGD01004066">
    <property type="protein sequence ID" value="CAD9080111.1"/>
    <property type="molecule type" value="Transcribed_RNA"/>
</dbReference>
<feature type="region of interest" description="Disordered" evidence="5">
    <location>
        <begin position="332"/>
        <end position="351"/>
    </location>
</feature>
<reference evidence="6" key="1">
    <citation type="submission" date="2021-01" db="EMBL/GenBank/DDBJ databases">
        <authorList>
            <person name="Corre E."/>
            <person name="Pelletier E."/>
            <person name="Niang G."/>
            <person name="Scheremetjew M."/>
            <person name="Finn R."/>
            <person name="Kale V."/>
            <person name="Holt S."/>
            <person name="Cochrane G."/>
            <person name="Meng A."/>
            <person name="Brown T."/>
            <person name="Cohen L."/>
        </authorList>
    </citation>
    <scope>NUCLEOTIDE SEQUENCE</scope>
    <source>
        <strain evidence="6">WS</strain>
    </source>
</reference>
<dbReference type="AlphaFoldDB" id="A0A6U0KQ64"/>
<sequence>MKRNSNSYPSLQSSINDSHKQKHHKSSSREKQRLGSYLHHKVVQKSPATRTRALGTTNSCENGTALRQSIRSFSSVGQSGAAQIGSGRNAVSPFSMAQTGKTTTHNARANNGSGSSRIVTKKPSSHGNRQSKSIQDTGAGFRCESDKSDEMMLDEMPHHRNTTNLVISNSAEDVSKPDPSSREFMGGIISSQSVALTLRKSQRSTSRPEEEMPRPLLKRAHSSRSRLKPSYRPTNISSNPSQSSEMITFTNANGLVFPSATLYTSAPSALSKESQGCYTSSHAVTPKLLASLRLAPEILQKIRSTHLKKMSSATVSSKFYFEHKYAALLNKKNGFHDKRGRKRRKKSSNNGVLAKLHPLNAQEEKQKFLRCFQLGQELKNPKFKFQKKFLASLNANSKKSVTAVWQNNTFECSDMEGTHPYNYVCTKYLSVATKIMHTMKRMYGTLHEFYLSMGDRVSSEDSLNYFAFYLRDQGLSKLGISMEVCEDAASPTFCVGTKLIIRVPMKNYRQGRIQGVAHHEISTHLIRYINDTKQVWHKKKNTYGLRSHIVTEEGLATVHSCVHSPHKLLAHAAIHYYAVVQASRMTFVQLFECLLPWIGDVERTWTECVRVKRGISAKRKGGSFTKDQIYLIGSLKILKLRRKIDIRLLYAGKLALEDLEKVQQNDIGVNLNDLIMPKFIEEDFKQYMRALDEIASVNGVK</sequence>
<name>A0A6U0KQ64_9EUKA</name>
<dbReference type="InterPro" id="IPR012548">
    <property type="entry name" value="MATCAP"/>
</dbReference>
<feature type="compositionally biased region" description="Polar residues" evidence="5">
    <location>
        <begin position="125"/>
        <end position="136"/>
    </location>
</feature>
<comment type="cofactor">
    <cofactor evidence="1">
        <name>Zn(2+)</name>
        <dbReference type="ChEBI" id="CHEBI:29105"/>
    </cofactor>
</comment>
<evidence type="ECO:0000313" key="7">
    <source>
        <dbReference type="EMBL" id="CAD9080111.1"/>
    </source>
</evidence>
<feature type="compositionally biased region" description="Polar residues" evidence="5">
    <location>
        <begin position="101"/>
        <end position="118"/>
    </location>
</feature>
<evidence type="ECO:0000256" key="2">
    <source>
        <dbReference type="ARBA" id="ARBA00022670"/>
    </source>
</evidence>
<keyword evidence="4" id="KW-0482">Metalloprotease</keyword>
<organism evidence="6">
    <name type="scientific">Percolomonas cosmopolitus</name>
    <dbReference type="NCBI Taxonomy" id="63605"/>
    <lineage>
        <taxon>Eukaryota</taxon>
        <taxon>Discoba</taxon>
        <taxon>Heterolobosea</taxon>
        <taxon>Tetramitia</taxon>
        <taxon>Eutetramitia</taxon>
        <taxon>Percolomonadidae</taxon>
        <taxon>Percolomonas</taxon>
    </lineage>
</organism>
<evidence type="ECO:0000256" key="3">
    <source>
        <dbReference type="ARBA" id="ARBA00022801"/>
    </source>
</evidence>
<accession>A0A6U0KQ64</accession>
<feature type="region of interest" description="Disordered" evidence="5">
    <location>
        <begin position="101"/>
        <end position="144"/>
    </location>
</feature>
<dbReference type="EMBL" id="HBGD01004065">
    <property type="protein sequence ID" value="CAD9080110.1"/>
    <property type="molecule type" value="Transcribed_RNA"/>
</dbReference>
<feature type="compositionally biased region" description="Polar residues" evidence="5">
    <location>
        <begin position="46"/>
        <end position="60"/>
    </location>
</feature>
<feature type="region of interest" description="Disordered" evidence="5">
    <location>
        <begin position="197"/>
        <end position="243"/>
    </location>
</feature>
<proteinExistence type="predicted"/>
<feature type="compositionally biased region" description="Basic residues" evidence="5">
    <location>
        <begin position="216"/>
        <end position="229"/>
    </location>
</feature>
<evidence type="ECO:0000256" key="4">
    <source>
        <dbReference type="ARBA" id="ARBA00023049"/>
    </source>
</evidence>
<dbReference type="SMART" id="SM01154">
    <property type="entry name" value="DUF1704"/>
    <property type="match status" value="1"/>
</dbReference>
<gene>
    <name evidence="6" type="ORF">PCOS0759_LOCUS3350</name>
    <name evidence="7" type="ORF">PCOS0759_LOCUS3351</name>
</gene>
<evidence type="ECO:0000256" key="1">
    <source>
        <dbReference type="ARBA" id="ARBA00001947"/>
    </source>
</evidence>
<feature type="compositionally biased region" description="Polar residues" evidence="5">
    <location>
        <begin position="1"/>
        <end position="16"/>
    </location>
</feature>
<protein>
    <submittedName>
        <fullName evidence="6">Uncharacterized protein</fullName>
    </submittedName>
</protein>
<dbReference type="Pfam" id="PF08014">
    <property type="entry name" value="MATCAP"/>
    <property type="match status" value="1"/>
</dbReference>
<dbReference type="GO" id="GO:0008237">
    <property type="term" value="F:metallopeptidase activity"/>
    <property type="evidence" value="ECO:0007669"/>
    <property type="project" value="UniProtKB-KW"/>
</dbReference>
<keyword evidence="2" id="KW-0645">Protease</keyword>